<evidence type="ECO:0000256" key="1">
    <source>
        <dbReference type="ARBA" id="ARBA00004123"/>
    </source>
</evidence>
<keyword evidence="3" id="KW-0805">Transcription regulation</keyword>
<dbReference type="InterPro" id="IPR005333">
    <property type="entry name" value="Transcription_factor_TCP"/>
</dbReference>
<comment type="subcellular location">
    <subcellularLocation>
        <location evidence="1">Nucleus</location>
    </subcellularLocation>
</comment>
<feature type="domain" description="R" evidence="9">
    <location>
        <begin position="210"/>
        <end position="227"/>
    </location>
</feature>
<dbReference type="AlphaFoldDB" id="A0AAD5BZA5"/>
<dbReference type="GO" id="GO:0043565">
    <property type="term" value="F:sequence-specific DNA binding"/>
    <property type="evidence" value="ECO:0007669"/>
    <property type="project" value="TreeGrafter"/>
</dbReference>
<keyword evidence="11" id="KW-1185">Reference proteome</keyword>
<dbReference type="GO" id="GO:2000032">
    <property type="term" value="P:regulation of secondary shoot formation"/>
    <property type="evidence" value="ECO:0007669"/>
    <property type="project" value="TreeGrafter"/>
</dbReference>
<accession>A0AAD5BZA5</accession>
<keyword evidence="5" id="KW-0804">Transcription</keyword>
<evidence type="ECO:0000259" key="8">
    <source>
        <dbReference type="PROSITE" id="PS51369"/>
    </source>
</evidence>
<evidence type="ECO:0000313" key="10">
    <source>
        <dbReference type="EMBL" id="KAI7732481.1"/>
    </source>
</evidence>
<keyword evidence="2" id="KW-0217">Developmental protein</keyword>
<evidence type="ECO:0000256" key="3">
    <source>
        <dbReference type="ARBA" id="ARBA00023015"/>
    </source>
</evidence>
<evidence type="ECO:0000259" key="9">
    <source>
        <dbReference type="PROSITE" id="PS51370"/>
    </source>
</evidence>
<comment type="caution">
    <text evidence="10">The sequence shown here is derived from an EMBL/GenBank/DDBJ whole genome shotgun (WGS) entry which is preliminary data.</text>
</comment>
<organism evidence="10 11">
    <name type="scientific">Ambrosia artemisiifolia</name>
    <name type="common">Common ragweed</name>
    <dbReference type="NCBI Taxonomy" id="4212"/>
    <lineage>
        <taxon>Eukaryota</taxon>
        <taxon>Viridiplantae</taxon>
        <taxon>Streptophyta</taxon>
        <taxon>Embryophyta</taxon>
        <taxon>Tracheophyta</taxon>
        <taxon>Spermatophyta</taxon>
        <taxon>Magnoliopsida</taxon>
        <taxon>eudicotyledons</taxon>
        <taxon>Gunneridae</taxon>
        <taxon>Pentapetalae</taxon>
        <taxon>asterids</taxon>
        <taxon>campanulids</taxon>
        <taxon>Asterales</taxon>
        <taxon>Asteraceae</taxon>
        <taxon>Asteroideae</taxon>
        <taxon>Heliantheae alliance</taxon>
        <taxon>Heliantheae</taxon>
        <taxon>Ambrosia</taxon>
    </lineage>
</organism>
<dbReference type="PROSITE" id="PS51370">
    <property type="entry name" value="R"/>
    <property type="match status" value="1"/>
</dbReference>
<dbReference type="GO" id="GO:0003700">
    <property type="term" value="F:DNA-binding transcription factor activity"/>
    <property type="evidence" value="ECO:0007669"/>
    <property type="project" value="InterPro"/>
</dbReference>
<feature type="compositionally biased region" description="Basic residues" evidence="7">
    <location>
        <begin position="82"/>
        <end position="92"/>
    </location>
</feature>
<gene>
    <name evidence="10" type="ORF">M8C21_024200</name>
</gene>
<name>A0AAD5BZA5_AMBAR</name>
<evidence type="ECO:0000256" key="7">
    <source>
        <dbReference type="SAM" id="MobiDB-lite"/>
    </source>
</evidence>
<evidence type="ECO:0000256" key="6">
    <source>
        <dbReference type="ARBA" id="ARBA00023242"/>
    </source>
</evidence>
<keyword evidence="6" id="KW-0539">Nucleus</keyword>
<dbReference type="PANTHER" id="PTHR31072:SF226">
    <property type="entry name" value="TRANSCRIPTION FACTOR TCP18"/>
    <property type="match status" value="1"/>
</dbReference>
<proteinExistence type="predicted"/>
<dbReference type="EMBL" id="JAMZMK010010212">
    <property type="protein sequence ID" value="KAI7732481.1"/>
    <property type="molecule type" value="Genomic_DNA"/>
</dbReference>
<dbReference type="InterPro" id="IPR017888">
    <property type="entry name" value="CYC/TB1_R_domain"/>
</dbReference>
<evidence type="ECO:0000313" key="11">
    <source>
        <dbReference type="Proteomes" id="UP001206925"/>
    </source>
</evidence>
<dbReference type="PANTHER" id="PTHR31072">
    <property type="entry name" value="TRANSCRIPTION FACTOR TCP4-RELATED"/>
    <property type="match status" value="1"/>
</dbReference>
<reference evidence="10" key="1">
    <citation type="submission" date="2022-06" db="EMBL/GenBank/DDBJ databases">
        <title>Uncovering the hologenomic basis of an extraordinary plant invasion.</title>
        <authorList>
            <person name="Bieker V.C."/>
            <person name="Martin M.D."/>
            <person name="Gilbert T."/>
            <person name="Hodgins K."/>
            <person name="Battlay P."/>
            <person name="Petersen B."/>
            <person name="Wilson J."/>
        </authorList>
    </citation>
    <scope>NUCLEOTIDE SEQUENCE</scope>
    <source>
        <strain evidence="10">AA19_3_7</strain>
        <tissue evidence="10">Leaf</tissue>
    </source>
</reference>
<dbReference type="Pfam" id="PF03634">
    <property type="entry name" value="TCP"/>
    <property type="match status" value="1"/>
</dbReference>
<sequence length="304" mass="34445">MFPSFTSNTFQLPSPHFITLDDGMIFNELLQQEPLFYDEHINHNANNIVVHEELSSPHIRASVQSAMGKCRNQNGNVDAFKKPKTSGKSRRASKGDRHSKVNTAQGPRDRRMRLSVEVSKKFFRLQDLLGFDKASKTVEWLLMKSQSCIQELMTPHGISISESSASKYELWSEYIDGDQSAKGSSSSNRKGKTKTRRVRTSSYLLRPCAKETREMARKRARERTLEKSSKQLAFVSGGDDQVSKFTPCLDLTMDQGVDCFGSWMINQPEITLQNKGVLPMTSSWNPSFLLNYQQTEVHPQEASP</sequence>
<protein>
    <submittedName>
        <fullName evidence="10">Uncharacterized protein</fullName>
    </submittedName>
</protein>
<dbReference type="InterPro" id="IPR017887">
    <property type="entry name" value="TF_TCP_subgr"/>
</dbReference>
<keyword evidence="4" id="KW-0238">DNA-binding</keyword>
<dbReference type="Proteomes" id="UP001206925">
    <property type="component" value="Unassembled WGS sequence"/>
</dbReference>
<dbReference type="GO" id="GO:0005634">
    <property type="term" value="C:nucleus"/>
    <property type="evidence" value="ECO:0007669"/>
    <property type="project" value="UniProtKB-SubCell"/>
</dbReference>
<feature type="region of interest" description="Disordered" evidence="7">
    <location>
        <begin position="70"/>
        <end position="112"/>
    </location>
</feature>
<evidence type="ECO:0000256" key="2">
    <source>
        <dbReference type="ARBA" id="ARBA00022473"/>
    </source>
</evidence>
<evidence type="ECO:0000256" key="5">
    <source>
        <dbReference type="ARBA" id="ARBA00023163"/>
    </source>
</evidence>
<dbReference type="PROSITE" id="PS51369">
    <property type="entry name" value="TCP"/>
    <property type="match status" value="1"/>
</dbReference>
<feature type="domain" description="TCP" evidence="8">
    <location>
        <begin position="94"/>
        <end position="152"/>
    </location>
</feature>
<evidence type="ECO:0000256" key="4">
    <source>
        <dbReference type="ARBA" id="ARBA00023125"/>
    </source>
</evidence>